<dbReference type="GO" id="GO:0007508">
    <property type="term" value="P:larval heart development"/>
    <property type="evidence" value="ECO:0007669"/>
    <property type="project" value="TreeGrafter"/>
</dbReference>
<proteinExistence type="predicted"/>
<dbReference type="EMBL" id="VSRR010097465">
    <property type="protein sequence ID" value="MPC94151.1"/>
    <property type="molecule type" value="Genomic_DNA"/>
</dbReference>
<reference evidence="1 2" key="1">
    <citation type="submission" date="2019-05" db="EMBL/GenBank/DDBJ databases">
        <title>Another draft genome of Portunus trituberculatus and its Hox gene families provides insights of decapod evolution.</title>
        <authorList>
            <person name="Jeong J.-H."/>
            <person name="Song I."/>
            <person name="Kim S."/>
            <person name="Choi T."/>
            <person name="Kim D."/>
            <person name="Ryu S."/>
            <person name="Kim W."/>
        </authorList>
    </citation>
    <scope>NUCLEOTIDE SEQUENCE [LARGE SCALE GENOMIC DNA]</scope>
    <source>
        <tissue evidence="1">Muscle</tissue>
    </source>
</reference>
<dbReference type="Proteomes" id="UP000324222">
    <property type="component" value="Unassembled WGS sequence"/>
</dbReference>
<dbReference type="AlphaFoldDB" id="A0A5B7J8G2"/>
<name>A0A5B7J8G2_PORTR</name>
<evidence type="ECO:0000313" key="1">
    <source>
        <dbReference type="EMBL" id="MPC94151.1"/>
    </source>
</evidence>
<accession>A0A5B7J8G2</accession>
<dbReference type="PANTHER" id="PTHR33395:SF22">
    <property type="entry name" value="REVERSE TRANSCRIPTASE DOMAIN-CONTAINING PROTEIN"/>
    <property type="match status" value="1"/>
</dbReference>
<comment type="caution">
    <text evidence="1">The sequence shown here is derived from an EMBL/GenBank/DDBJ whole genome shotgun (WGS) entry which is preliminary data.</text>
</comment>
<dbReference type="GO" id="GO:0031012">
    <property type="term" value="C:extracellular matrix"/>
    <property type="evidence" value="ECO:0007669"/>
    <property type="project" value="TreeGrafter"/>
</dbReference>
<sequence length="140" mass="16743">MESVCEEGSWEAKVFNQMTENALYQHIREPMRVRGEDNPSRLDLVFTRKEEEIDNITMESPLGKGDHVVIACDVWLKYRRESGSQSATIIRYNFKRADVENMRKLFGEWKWFENVSRANSEEMLEEILRIYEEVVKKRYQ</sequence>
<protein>
    <recommendedName>
        <fullName evidence="3">Endonuclease/exonuclease/phosphatase domain-containing protein</fullName>
    </recommendedName>
</protein>
<evidence type="ECO:0000313" key="2">
    <source>
        <dbReference type="Proteomes" id="UP000324222"/>
    </source>
</evidence>
<dbReference type="GO" id="GO:0061343">
    <property type="term" value="P:cell adhesion involved in heart morphogenesis"/>
    <property type="evidence" value="ECO:0007669"/>
    <property type="project" value="TreeGrafter"/>
</dbReference>
<dbReference type="PANTHER" id="PTHR33395">
    <property type="entry name" value="TRANSCRIPTASE, PUTATIVE-RELATED-RELATED"/>
    <property type="match status" value="1"/>
</dbReference>
<evidence type="ECO:0008006" key="3">
    <source>
        <dbReference type="Google" id="ProtNLM"/>
    </source>
</evidence>
<gene>
    <name evidence="1" type="ORF">E2C01_089305</name>
</gene>
<organism evidence="1 2">
    <name type="scientific">Portunus trituberculatus</name>
    <name type="common">Swimming crab</name>
    <name type="synonym">Neptunus trituberculatus</name>
    <dbReference type="NCBI Taxonomy" id="210409"/>
    <lineage>
        <taxon>Eukaryota</taxon>
        <taxon>Metazoa</taxon>
        <taxon>Ecdysozoa</taxon>
        <taxon>Arthropoda</taxon>
        <taxon>Crustacea</taxon>
        <taxon>Multicrustacea</taxon>
        <taxon>Malacostraca</taxon>
        <taxon>Eumalacostraca</taxon>
        <taxon>Eucarida</taxon>
        <taxon>Decapoda</taxon>
        <taxon>Pleocyemata</taxon>
        <taxon>Brachyura</taxon>
        <taxon>Eubrachyura</taxon>
        <taxon>Portunoidea</taxon>
        <taxon>Portunidae</taxon>
        <taxon>Portuninae</taxon>
        <taxon>Portunus</taxon>
    </lineage>
</organism>
<keyword evidence="2" id="KW-1185">Reference proteome</keyword>